<dbReference type="InterPro" id="IPR006073">
    <property type="entry name" value="GTP-bd"/>
</dbReference>
<dbReference type="InterPro" id="IPR009019">
    <property type="entry name" value="KH_sf_prok-type"/>
</dbReference>
<reference evidence="12" key="1">
    <citation type="submission" date="2016-10" db="EMBL/GenBank/DDBJ databases">
        <authorList>
            <person name="de Groot N.N."/>
        </authorList>
    </citation>
    <scope>NUCLEOTIDE SEQUENCE [LARGE SCALE GENOMIC DNA]</scope>
    <source>
        <strain evidence="11">DSM 22619</strain>
        <strain evidence="12">DSM 22620</strain>
    </source>
</reference>
<evidence type="ECO:0000256" key="3">
    <source>
        <dbReference type="ARBA" id="ARBA00022741"/>
    </source>
</evidence>
<dbReference type="InterPro" id="IPR015946">
    <property type="entry name" value="KH_dom-like_a/b"/>
</dbReference>
<dbReference type="OrthoDB" id="9805918at2"/>
<proteinExistence type="inferred from homology"/>
<feature type="region of interest" description="G5" evidence="7">
    <location>
        <begin position="162"/>
        <end position="164"/>
    </location>
</feature>
<dbReference type="NCBIfam" id="NF000908">
    <property type="entry name" value="PRK00089.1"/>
    <property type="match status" value="1"/>
</dbReference>
<dbReference type="InterPro" id="IPR005225">
    <property type="entry name" value="Small_GTP-bd"/>
</dbReference>
<dbReference type="Pfam" id="PF01926">
    <property type="entry name" value="MMR_HSR1"/>
    <property type="match status" value="1"/>
</dbReference>
<feature type="binding site" evidence="6">
    <location>
        <begin position="133"/>
        <end position="136"/>
    </location>
    <ligand>
        <name>GTP</name>
        <dbReference type="ChEBI" id="CHEBI:37565"/>
    </ligand>
</feature>
<keyword evidence="6" id="KW-1003">Cell membrane</keyword>
<evidence type="ECO:0000259" key="9">
    <source>
        <dbReference type="PROSITE" id="PS50823"/>
    </source>
</evidence>
<dbReference type="Proteomes" id="UP000199480">
    <property type="component" value="Chromosome I"/>
</dbReference>
<dbReference type="HAMAP" id="MF_00367">
    <property type="entry name" value="GTPase_Era"/>
    <property type="match status" value="1"/>
</dbReference>
<keyword evidence="4 6" id="KW-0694">RNA-binding</keyword>
<evidence type="ECO:0000256" key="2">
    <source>
        <dbReference type="ARBA" id="ARBA00020484"/>
    </source>
</evidence>
<dbReference type="STRING" id="604330.SAMN04489857_0801"/>
<dbReference type="NCBIfam" id="TIGR00231">
    <property type="entry name" value="small_GTP"/>
    <property type="match status" value="1"/>
</dbReference>
<dbReference type="CDD" id="cd04163">
    <property type="entry name" value="Era"/>
    <property type="match status" value="1"/>
</dbReference>
<feature type="binding site" evidence="6">
    <location>
        <begin position="23"/>
        <end position="30"/>
    </location>
    <ligand>
        <name>GTP</name>
        <dbReference type="ChEBI" id="CHEBI:37565"/>
    </ligand>
</feature>
<feature type="domain" description="Era-type G" evidence="10">
    <location>
        <begin position="15"/>
        <end position="183"/>
    </location>
</feature>
<evidence type="ECO:0000256" key="6">
    <source>
        <dbReference type="HAMAP-Rule" id="MF_00367"/>
    </source>
</evidence>
<evidence type="ECO:0000256" key="8">
    <source>
        <dbReference type="RuleBase" id="RU003761"/>
    </source>
</evidence>
<dbReference type="Gene3D" id="3.30.300.20">
    <property type="match status" value="1"/>
</dbReference>
<dbReference type="GO" id="GO:0005525">
    <property type="term" value="F:GTP binding"/>
    <property type="evidence" value="ECO:0007669"/>
    <property type="project" value="UniProtKB-UniRule"/>
</dbReference>
<keyword evidence="13" id="KW-1185">Reference proteome</keyword>
<dbReference type="EMBL" id="LT629759">
    <property type="protein sequence ID" value="SDR71253.1"/>
    <property type="molecule type" value="Genomic_DNA"/>
</dbReference>
<dbReference type="InterPro" id="IPR005662">
    <property type="entry name" value="GTPase_Era-like"/>
</dbReference>
<evidence type="ECO:0000256" key="7">
    <source>
        <dbReference type="PROSITE-ProRule" id="PRU01050"/>
    </source>
</evidence>
<gene>
    <name evidence="6" type="primary">era</name>
    <name evidence="11" type="ORF">SAMN04487824_10526</name>
    <name evidence="12" type="ORF">SAMN04489857_0801</name>
</gene>
<feature type="region of interest" description="G3" evidence="7">
    <location>
        <begin position="70"/>
        <end position="73"/>
    </location>
</feature>
<evidence type="ECO:0000313" key="12">
    <source>
        <dbReference type="EMBL" id="SDR71253.1"/>
    </source>
</evidence>
<reference evidence="13 14" key="2">
    <citation type="submission" date="2016-10" db="EMBL/GenBank/DDBJ databases">
        <authorList>
            <person name="Varghese N."/>
            <person name="Submissions S."/>
        </authorList>
    </citation>
    <scope>NUCLEOTIDE SEQUENCE [LARGE SCALE GENOMIC DNA]</scope>
    <source>
        <strain evidence="13">DSM 22619</strain>
        <strain evidence="14">DSM 22620</strain>
    </source>
</reference>
<dbReference type="Pfam" id="PF07650">
    <property type="entry name" value="KH_2"/>
    <property type="match status" value="1"/>
</dbReference>
<dbReference type="EMBL" id="FMZL01000005">
    <property type="protein sequence ID" value="SDC19570.1"/>
    <property type="molecule type" value="Genomic_DNA"/>
</dbReference>
<dbReference type="SUPFAM" id="SSF52540">
    <property type="entry name" value="P-loop containing nucleoside triphosphate hydrolases"/>
    <property type="match status" value="1"/>
</dbReference>
<dbReference type="Proteomes" id="UP000198528">
    <property type="component" value="Unassembled WGS sequence"/>
</dbReference>
<keyword evidence="6" id="KW-0699">rRNA-binding</keyword>
<dbReference type="GO" id="GO:0005886">
    <property type="term" value="C:plasma membrane"/>
    <property type="evidence" value="ECO:0007669"/>
    <property type="project" value="UniProtKB-SubCell"/>
</dbReference>
<dbReference type="PANTHER" id="PTHR42698">
    <property type="entry name" value="GTPASE ERA"/>
    <property type="match status" value="1"/>
</dbReference>
<accession>A0A1H1L9T8</accession>
<evidence type="ECO:0000256" key="5">
    <source>
        <dbReference type="ARBA" id="ARBA00023134"/>
    </source>
</evidence>
<dbReference type="InterPro" id="IPR004044">
    <property type="entry name" value="KH_dom_type_2"/>
</dbReference>
<protein>
    <recommendedName>
        <fullName evidence="2 6">GTPase Era</fullName>
    </recommendedName>
</protein>
<dbReference type="AlphaFoldDB" id="A0A1H1L9T8"/>
<dbReference type="RefSeq" id="WP_090845622.1">
    <property type="nucleotide sequence ID" value="NZ_FMZL01000005.1"/>
</dbReference>
<keyword evidence="6" id="KW-0472">Membrane</keyword>
<dbReference type="GeneID" id="78500170"/>
<evidence type="ECO:0000256" key="4">
    <source>
        <dbReference type="ARBA" id="ARBA00022884"/>
    </source>
</evidence>
<dbReference type="GO" id="GO:0043024">
    <property type="term" value="F:ribosomal small subunit binding"/>
    <property type="evidence" value="ECO:0007669"/>
    <property type="project" value="TreeGrafter"/>
</dbReference>
<evidence type="ECO:0000313" key="14">
    <source>
        <dbReference type="Proteomes" id="UP000199480"/>
    </source>
</evidence>
<dbReference type="InterPro" id="IPR030388">
    <property type="entry name" value="G_ERA_dom"/>
</dbReference>
<feature type="region of interest" description="G4" evidence="7">
    <location>
        <begin position="133"/>
        <end position="136"/>
    </location>
</feature>
<comment type="similarity">
    <text evidence="1 6 7 8">Belongs to the TRAFAC class TrmE-Era-EngA-EngB-Septin-like GTPase superfamily. Era GTPase family.</text>
</comment>
<evidence type="ECO:0000256" key="1">
    <source>
        <dbReference type="ARBA" id="ARBA00007921"/>
    </source>
</evidence>
<dbReference type="GO" id="GO:0000028">
    <property type="term" value="P:ribosomal small subunit assembly"/>
    <property type="evidence" value="ECO:0007669"/>
    <property type="project" value="TreeGrafter"/>
</dbReference>
<dbReference type="GO" id="GO:0070181">
    <property type="term" value="F:small ribosomal subunit rRNA binding"/>
    <property type="evidence" value="ECO:0007669"/>
    <property type="project" value="UniProtKB-UniRule"/>
</dbReference>
<name>A0A1H1L9T8_9ACTN</name>
<evidence type="ECO:0000313" key="11">
    <source>
        <dbReference type="EMBL" id="SDC19570.1"/>
    </source>
</evidence>
<dbReference type="NCBIfam" id="TIGR00436">
    <property type="entry name" value="era"/>
    <property type="match status" value="1"/>
</dbReference>
<dbReference type="InterPro" id="IPR027417">
    <property type="entry name" value="P-loop_NTPase"/>
</dbReference>
<comment type="function">
    <text evidence="6">An essential GTPase that binds both GDP and GTP, with rapid nucleotide exchange. Plays a role in 16S rRNA processing and 30S ribosomal subunit biogenesis and possibly also in cell cycle regulation and energy metabolism.</text>
</comment>
<dbReference type="PROSITE" id="PS50823">
    <property type="entry name" value="KH_TYPE_2"/>
    <property type="match status" value="1"/>
</dbReference>
<evidence type="ECO:0000313" key="13">
    <source>
        <dbReference type="Proteomes" id="UP000198528"/>
    </source>
</evidence>
<dbReference type="GO" id="GO:0003924">
    <property type="term" value="F:GTPase activity"/>
    <property type="evidence" value="ECO:0007669"/>
    <property type="project" value="UniProtKB-UniRule"/>
</dbReference>
<feature type="region of interest" description="G2" evidence="7">
    <location>
        <begin position="49"/>
        <end position="53"/>
    </location>
</feature>
<comment type="subcellular location">
    <subcellularLocation>
        <location evidence="6">Cytoplasm</location>
    </subcellularLocation>
    <subcellularLocation>
        <location evidence="6">Cell membrane</location>
        <topology evidence="6">Peripheral membrane protein</topology>
    </subcellularLocation>
</comment>
<feature type="region of interest" description="G1" evidence="7">
    <location>
        <begin position="23"/>
        <end position="30"/>
    </location>
</feature>
<comment type="subunit">
    <text evidence="6">Monomer.</text>
</comment>
<keyword evidence="6" id="KW-0690">Ribosome biogenesis</keyword>
<dbReference type="FunFam" id="3.30.300.20:FF:000003">
    <property type="entry name" value="GTPase Era"/>
    <property type="match status" value="1"/>
</dbReference>
<keyword evidence="6" id="KW-0963">Cytoplasm</keyword>
<dbReference type="CDD" id="cd22534">
    <property type="entry name" value="KH-II_Era"/>
    <property type="match status" value="1"/>
</dbReference>
<dbReference type="PANTHER" id="PTHR42698:SF1">
    <property type="entry name" value="GTPASE ERA, MITOCHONDRIAL"/>
    <property type="match status" value="1"/>
</dbReference>
<dbReference type="SUPFAM" id="SSF54814">
    <property type="entry name" value="Prokaryotic type KH domain (KH-domain type II)"/>
    <property type="match status" value="1"/>
</dbReference>
<dbReference type="PROSITE" id="PS51713">
    <property type="entry name" value="G_ERA"/>
    <property type="match status" value="1"/>
</dbReference>
<feature type="domain" description="KH type-2" evidence="9">
    <location>
        <begin position="206"/>
        <end position="291"/>
    </location>
</feature>
<sequence>MEKDAKGEKNEAPFRSGFVALVGRPSVGKSTLLNAAVGGKLAITSPVAQTTRRRMRAVVNTPSSQLVIVDTPGLHKPKDALGKELNKVALGELGDVDVVAFLVDATKPVGRGDEWVAKHVAASRAPFKLLVITKADLAKPDQVRAQLDAASALAKFDDAMVISAKEGFNVDSFVSLVGEHLPEGPRWFPEDMDCDATDEELVAEFVREKVLNNLRQEVPHSVGVICDDIDWRKDGLASIRATIIVEREGQKGIVIGKGGQMIKRIGTQARHDVERLFDTKVFLDLQVRVQPQWRRDRNEIRRLGYDYEE</sequence>
<dbReference type="Gene3D" id="3.40.50.300">
    <property type="entry name" value="P-loop containing nucleotide triphosphate hydrolases"/>
    <property type="match status" value="1"/>
</dbReference>
<organism evidence="12 14">
    <name type="scientific">Parafannyhessea umbonata</name>
    <dbReference type="NCBI Taxonomy" id="604330"/>
    <lineage>
        <taxon>Bacteria</taxon>
        <taxon>Bacillati</taxon>
        <taxon>Actinomycetota</taxon>
        <taxon>Coriobacteriia</taxon>
        <taxon>Coriobacteriales</taxon>
        <taxon>Atopobiaceae</taxon>
        <taxon>Parafannyhessea</taxon>
    </lineage>
</organism>
<feature type="binding site" evidence="6">
    <location>
        <begin position="70"/>
        <end position="74"/>
    </location>
    <ligand>
        <name>GTP</name>
        <dbReference type="ChEBI" id="CHEBI:37565"/>
    </ligand>
</feature>
<evidence type="ECO:0000259" key="10">
    <source>
        <dbReference type="PROSITE" id="PS51713"/>
    </source>
</evidence>
<keyword evidence="5 6" id="KW-0342">GTP-binding</keyword>
<dbReference type="PRINTS" id="PR00326">
    <property type="entry name" value="GTP1OBG"/>
</dbReference>
<dbReference type="GO" id="GO:0005829">
    <property type="term" value="C:cytosol"/>
    <property type="evidence" value="ECO:0007669"/>
    <property type="project" value="TreeGrafter"/>
</dbReference>
<keyword evidence="3 6" id="KW-0547">Nucleotide-binding</keyword>